<keyword evidence="3" id="KW-1185">Reference proteome</keyword>
<evidence type="ECO:0000313" key="2">
    <source>
        <dbReference type="EMBL" id="KAJ7627338.1"/>
    </source>
</evidence>
<dbReference type="GO" id="GO:0016740">
    <property type="term" value="F:transferase activity"/>
    <property type="evidence" value="ECO:0007669"/>
    <property type="project" value="UniProtKB-KW"/>
</dbReference>
<dbReference type="PANTHER" id="PTHR31896:SF64">
    <property type="entry name" value="TRICHOTHECENE 3-O-ACETYLTRANSFERASE"/>
    <property type="match status" value="1"/>
</dbReference>
<name>A0AAD7FLV1_9AGAR</name>
<protein>
    <submittedName>
        <fullName evidence="2">Uncharacterized protein</fullName>
    </submittedName>
</protein>
<dbReference type="Gene3D" id="3.30.559.10">
    <property type="entry name" value="Chloramphenicol acetyltransferase-like domain"/>
    <property type="match status" value="2"/>
</dbReference>
<dbReference type="InterPro" id="IPR023213">
    <property type="entry name" value="CAT-like_dom_sf"/>
</dbReference>
<proteinExistence type="predicted"/>
<reference evidence="2" key="1">
    <citation type="submission" date="2023-03" db="EMBL/GenBank/DDBJ databases">
        <title>Massive genome expansion in bonnet fungi (Mycena s.s.) driven by repeated elements and novel gene families across ecological guilds.</title>
        <authorList>
            <consortium name="Lawrence Berkeley National Laboratory"/>
            <person name="Harder C.B."/>
            <person name="Miyauchi S."/>
            <person name="Viragh M."/>
            <person name="Kuo A."/>
            <person name="Thoen E."/>
            <person name="Andreopoulos B."/>
            <person name="Lu D."/>
            <person name="Skrede I."/>
            <person name="Drula E."/>
            <person name="Henrissat B."/>
            <person name="Morin E."/>
            <person name="Kohler A."/>
            <person name="Barry K."/>
            <person name="LaButti K."/>
            <person name="Morin E."/>
            <person name="Salamov A."/>
            <person name="Lipzen A."/>
            <person name="Mereny Z."/>
            <person name="Hegedus B."/>
            <person name="Baldrian P."/>
            <person name="Stursova M."/>
            <person name="Weitz H."/>
            <person name="Taylor A."/>
            <person name="Grigoriev I.V."/>
            <person name="Nagy L.G."/>
            <person name="Martin F."/>
            <person name="Kauserud H."/>
        </authorList>
    </citation>
    <scope>NUCLEOTIDE SEQUENCE</scope>
    <source>
        <strain evidence="2">9284</strain>
    </source>
</reference>
<accession>A0AAD7FLV1</accession>
<comment type="caution">
    <text evidence="2">The sequence shown here is derived from an EMBL/GenBank/DDBJ whole genome shotgun (WGS) entry which is preliminary data.</text>
</comment>
<dbReference type="AlphaFoldDB" id="A0AAD7FLV1"/>
<evidence type="ECO:0000256" key="1">
    <source>
        <dbReference type="ARBA" id="ARBA00022679"/>
    </source>
</evidence>
<sequence length="509" mass="57132">MQQQSFEIQNTSSPVLSSRTVWVHPRDADAVNKRVFPLPLPGTDRITSESPISILLPGPVDEDLMQKAFEDTLTYYPHASGRLRRNGDDWSDSPPTHFKLVPGKRGVPLTFQNIEGALAHHQNPSALSPLVVDSICTDISGASEPGWDEPMIRAKVTFCLETNETFVGWSSNHMIGDGEFIYFFLFAWSQHYQGLKPLFGRPTYDKYLNSPPDEINDNPETAAFISRYLPHLQELHPIKKWTVMMWEAFSASKSVDLLFTADQIQQLRAIADAWPGRGRARTSPHNAITGYIVSTMNRCLENPITRVSSIFSYRGIKNPDNLKPDDWRIPGPFSVGNTISHAVTPTLSLDEASSIGAVAAAILKSVAEARDYERIKRIVAVSNPIGVQGKREDSEPKFWDDNTLVINTMGRAEMSLQHFGFGPERVRAHAYKDFPGFVKCFPATASKQVDGSWRDHKGDLWVFMRVPTEIHERFMTMIAADLNAYEFPHNVARREREAQGKILPVGAKL</sequence>
<dbReference type="InterPro" id="IPR051283">
    <property type="entry name" value="Sec_Metabolite_Acyltrans"/>
</dbReference>
<evidence type="ECO:0000313" key="3">
    <source>
        <dbReference type="Proteomes" id="UP001221142"/>
    </source>
</evidence>
<dbReference type="PANTHER" id="PTHR31896">
    <property type="entry name" value="FAMILY REGULATORY PROTEIN, PUTATIVE (AFU_ORTHOLOGUE AFUA_3G14730)-RELATED"/>
    <property type="match status" value="1"/>
</dbReference>
<dbReference type="Proteomes" id="UP001221142">
    <property type="component" value="Unassembled WGS sequence"/>
</dbReference>
<keyword evidence="1" id="KW-0808">Transferase</keyword>
<dbReference type="EMBL" id="JARKIF010000011">
    <property type="protein sequence ID" value="KAJ7627338.1"/>
    <property type="molecule type" value="Genomic_DNA"/>
</dbReference>
<gene>
    <name evidence="2" type="ORF">FB45DRAFT_1029691</name>
</gene>
<organism evidence="2 3">
    <name type="scientific">Roridomyces roridus</name>
    <dbReference type="NCBI Taxonomy" id="1738132"/>
    <lineage>
        <taxon>Eukaryota</taxon>
        <taxon>Fungi</taxon>
        <taxon>Dikarya</taxon>
        <taxon>Basidiomycota</taxon>
        <taxon>Agaricomycotina</taxon>
        <taxon>Agaricomycetes</taxon>
        <taxon>Agaricomycetidae</taxon>
        <taxon>Agaricales</taxon>
        <taxon>Marasmiineae</taxon>
        <taxon>Mycenaceae</taxon>
        <taxon>Roridomyces</taxon>
    </lineage>
</organism>